<evidence type="ECO:0000256" key="3">
    <source>
        <dbReference type="ARBA" id="ARBA00020387"/>
    </source>
</evidence>
<gene>
    <name evidence="9" type="ORF">L9F63_026365</name>
</gene>
<feature type="region of interest" description="Disordered" evidence="7">
    <location>
        <begin position="280"/>
        <end position="314"/>
    </location>
</feature>
<comment type="subcellular location">
    <subcellularLocation>
        <location evidence="1 6">Nucleus</location>
        <location evidence="1 6">Nucleolus</location>
    </subcellularLocation>
</comment>
<name>A0AAD8ES64_DIPPU</name>
<evidence type="ECO:0000256" key="2">
    <source>
        <dbReference type="ARBA" id="ARBA00010782"/>
    </source>
</evidence>
<dbReference type="GO" id="GO:0005730">
    <property type="term" value="C:nucleolus"/>
    <property type="evidence" value="ECO:0007669"/>
    <property type="project" value="UniProtKB-SubCell"/>
</dbReference>
<evidence type="ECO:0000256" key="6">
    <source>
        <dbReference type="RuleBase" id="RU367086"/>
    </source>
</evidence>
<evidence type="ECO:0000313" key="9">
    <source>
        <dbReference type="EMBL" id="KAJ9599787.1"/>
    </source>
</evidence>
<reference evidence="9" key="1">
    <citation type="journal article" date="2023" name="IScience">
        <title>Live-bearing cockroach genome reveals convergent evolutionary mechanisms linked to viviparity in insects and beyond.</title>
        <authorList>
            <person name="Fouks B."/>
            <person name="Harrison M.C."/>
            <person name="Mikhailova A.A."/>
            <person name="Marchal E."/>
            <person name="English S."/>
            <person name="Carruthers M."/>
            <person name="Jennings E.C."/>
            <person name="Chiamaka E.L."/>
            <person name="Frigard R.A."/>
            <person name="Pippel M."/>
            <person name="Attardo G.M."/>
            <person name="Benoit J.B."/>
            <person name="Bornberg-Bauer E."/>
            <person name="Tobe S.S."/>
        </authorList>
    </citation>
    <scope>NUCLEOTIDE SEQUENCE</scope>
    <source>
        <strain evidence="9">Stay&amp;Tobe</strain>
    </source>
</reference>
<feature type="compositionally biased region" description="Basic and acidic residues" evidence="7">
    <location>
        <begin position="287"/>
        <end position="303"/>
    </location>
</feature>
<dbReference type="InterPro" id="IPR007109">
    <property type="entry name" value="Brix"/>
</dbReference>
<comment type="similarity">
    <text evidence="2 6">Belongs to the RPF2 family.</text>
</comment>
<dbReference type="GO" id="GO:0000463">
    <property type="term" value="P:maturation of LSU-rRNA from tricistronic rRNA transcript (SSU-rRNA, 5.8S rRNA, LSU-rRNA)"/>
    <property type="evidence" value="ECO:0007669"/>
    <property type="project" value="TreeGrafter"/>
</dbReference>
<feature type="domain" description="Brix" evidence="8">
    <location>
        <begin position="31"/>
        <end position="234"/>
    </location>
</feature>
<reference evidence="9" key="2">
    <citation type="submission" date="2023-05" db="EMBL/GenBank/DDBJ databases">
        <authorList>
            <person name="Fouks B."/>
        </authorList>
    </citation>
    <scope>NUCLEOTIDE SEQUENCE</scope>
    <source>
        <strain evidence="9">Stay&amp;Tobe</strain>
        <tissue evidence="9">Testes</tissue>
    </source>
</reference>
<dbReference type="SMART" id="SM00879">
    <property type="entry name" value="Brix"/>
    <property type="match status" value="1"/>
</dbReference>
<keyword evidence="10" id="KW-1185">Reference proteome</keyword>
<dbReference type="PANTHER" id="PTHR12728:SF0">
    <property type="entry name" value="RIBOSOME PRODUCTION FACTOR 2 HOMOLOG"/>
    <property type="match status" value="1"/>
</dbReference>
<proteinExistence type="inferred from homology"/>
<accession>A0AAD8ES64</accession>
<organism evidence="9 10">
    <name type="scientific">Diploptera punctata</name>
    <name type="common">Pacific beetle cockroach</name>
    <dbReference type="NCBI Taxonomy" id="6984"/>
    <lineage>
        <taxon>Eukaryota</taxon>
        <taxon>Metazoa</taxon>
        <taxon>Ecdysozoa</taxon>
        <taxon>Arthropoda</taxon>
        <taxon>Hexapoda</taxon>
        <taxon>Insecta</taxon>
        <taxon>Pterygota</taxon>
        <taxon>Neoptera</taxon>
        <taxon>Polyneoptera</taxon>
        <taxon>Dictyoptera</taxon>
        <taxon>Blattodea</taxon>
        <taxon>Blaberoidea</taxon>
        <taxon>Blaberidae</taxon>
        <taxon>Diplopterinae</taxon>
        <taxon>Diploptera</taxon>
    </lineage>
</organism>
<dbReference type="InterPro" id="IPR039770">
    <property type="entry name" value="Rpf2"/>
</dbReference>
<evidence type="ECO:0000313" key="10">
    <source>
        <dbReference type="Proteomes" id="UP001233999"/>
    </source>
</evidence>
<dbReference type="AlphaFoldDB" id="A0AAD8ES64"/>
<evidence type="ECO:0000256" key="4">
    <source>
        <dbReference type="ARBA" id="ARBA00023242"/>
    </source>
</evidence>
<keyword evidence="4 6" id="KW-0539">Nucleus</keyword>
<evidence type="ECO:0000256" key="5">
    <source>
        <dbReference type="ARBA" id="ARBA00030889"/>
    </source>
</evidence>
<dbReference type="SUPFAM" id="SSF52954">
    <property type="entry name" value="Class II aaRS ABD-related"/>
    <property type="match status" value="1"/>
</dbReference>
<comment type="caution">
    <text evidence="9">The sequence shown here is derived from an EMBL/GenBank/DDBJ whole genome shotgun (WGS) entry which is preliminary data.</text>
</comment>
<sequence>MPVLQRIVKPTTHRGKIALEKREPKLVENTKNTLFIKGRKTSNVAVNCMKDLFDLKKPHCKFMNQQNDILPFENITPIEEFSRKHDASLFMFASHNKKRPHNLTLGRVYDRHILDMIELGIEKYKALKEFKTEKVSLGIKPCLLFTGELFEHNHEFKRIKSLFVDMFKREDVEAVRLQGLEHVIMFTAIEDTIFFRSYRIMLKKSGSRIPRIELEEIGPSIDFKLRRIKLASDDLFKLSCKKPKELKVKKVKNVSKDGLGTTHVRIHVPKQKVDRLQTRKMKGLKKTMAEKKEQNKRKSDAGERGTTSKKLRTV</sequence>
<protein>
    <recommendedName>
        <fullName evidence="3 6">Ribosome production factor 2 homolog</fullName>
    </recommendedName>
    <alternativeName>
        <fullName evidence="5 6">Ribosome biogenesis protein RPF2 homolog</fullName>
    </alternativeName>
</protein>
<dbReference type="GO" id="GO:0019843">
    <property type="term" value="F:rRNA binding"/>
    <property type="evidence" value="ECO:0007669"/>
    <property type="project" value="UniProtKB-UniRule"/>
</dbReference>
<evidence type="ECO:0000256" key="1">
    <source>
        <dbReference type="ARBA" id="ARBA00004604"/>
    </source>
</evidence>
<dbReference type="PANTHER" id="PTHR12728">
    <property type="entry name" value="BRIX DOMAIN CONTAINING PROTEIN"/>
    <property type="match status" value="1"/>
</dbReference>
<evidence type="ECO:0000256" key="7">
    <source>
        <dbReference type="SAM" id="MobiDB-lite"/>
    </source>
</evidence>
<evidence type="ECO:0000259" key="8">
    <source>
        <dbReference type="PROSITE" id="PS50833"/>
    </source>
</evidence>
<dbReference type="PROSITE" id="PS50833">
    <property type="entry name" value="BRIX"/>
    <property type="match status" value="1"/>
</dbReference>
<dbReference type="Pfam" id="PF04427">
    <property type="entry name" value="Brix"/>
    <property type="match status" value="1"/>
</dbReference>
<dbReference type="GO" id="GO:0000027">
    <property type="term" value="P:ribosomal large subunit assembly"/>
    <property type="evidence" value="ECO:0007669"/>
    <property type="project" value="InterPro"/>
</dbReference>
<dbReference type="Proteomes" id="UP001233999">
    <property type="component" value="Unassembled WGS sequence"/>
</dbReference>
<dbReference type="EMBL" id="JASPKZ010000504">
    <property type="protein sequence ID" value="KAJ9599787.1"/>
    <property type="molecule type" value="Genomic_DNA"/>
</dbReference>